<protein>
    <submittedName>
        <fullName evidence="8">Isovaleryl-CoA dehydrogenase</fullName>
        <ecNumber evidence="8">1.3.8.4</ecNumber>
    </submittedName>
</protein>
<feature type="domain" description="Acyl-CoA oxidase/dehydrogenase middle" evidence="6">
    <location>
        <begin position="173"/>
        <end position="265"/>
    </location>
</feature>
<keyword evidence="3 4" id="KW-0274">FAD</keyword>
<dbReference type="InterPro" id="IPR009100">
    <property type="entry name" value="AcylCoA_DH/oxidase_NM_dom_sf"/>
</dbReference>
<dbReference type="NCBIfam" id="NF008594">
    <property type="entry name" value="PRK11561.1"/>
    <property type="match status" value="1"/>
</dbReference>
<dbReference type="Pfam" id="PF02770">
    <property type="entry name" value="Acyl-CoA_dh_M"/>
    <property type="match status" value="1"/>
</dbReference>
<evidence type="ECO:0000259" key="7">
    <source>
        <dbReference type="Pfam" id="PF18158"/>
    </source>
</evidence>
<dbReference type="RefSeq" id="WP_203536004.1">
    <property type="nucleotide sequence ID" value="NZ_JAESND010000001.1"/>
</dbReference>
<dbReference type="Proteomes" id="UP000809431">
    <property type="component" value="Unassembled WGS sequence"/>
</dbReference>
<evidence type="ECO:0000259" key="6">
    <source>
        <dbReference type="Pfam" id="PF02770"/>
    </source>
</evidence>
<evidence type="ECO:0000256" key="1">
    <source>
        <dbReference type="ARBA" id="ARBA00009347"/>
    </source>
</evidence>
<comment type="caution">
    <text evidence="8">The sequence shown here is derived from an EMBL/GenBank/DDBJ whole genome shotgun (WGS) entry which is preliminary data.</text>
</comment>
<name>A0ABS2BFB4_9NEIS</name>
<keyword evidence="2 4" id="KW-0285">Flavoprotein</keyword>
<sequence>MPGNLVPRLVEVDVYGGDAALQMAVHAFAASWVGRSLHQRGRMLYAEAWLDAAEIANLNSPQLFQYDRIGQRVDEIVFDPAWHALLGNAVAARLHNAPWAAPRPGAAVARAAGFYLQAQLEAGSLCPVTMTHAAIPLLLQQPTLRQWHVPLLSSCYDPRPLHGSTKRGVLVGMGMTEKQGGSDLRRNETRAEPEGESVRLYGHKWFFSAPQADAHLVLAQGPAGLGCYFMPRCLDDDRPNAIRYLRLKDKLGNCSNASAEVEFDGALAYPVGESGRGIATLLMVAARTRLDCALASAGLMRMALMEAIHSARHRHAFGGRLVDASLMQAVLADMAVESEASMWLAMRLAHASDGQTTEESLLYRLLTPVAKFWICKRTEMLIAEAMEVLGGNGYCEGFRLARAYREAPVNSIWEGAGNVMCLDVLRTLQRQPEAVEMLLAELAKVRGQEQTYDVMLDSLPKYLRHACEATARQLTGCLAQLMQAALLLQYANPDVASAFVQGQLSSGGAGGVFGAAWSGKDASAVLLHAWPE</sequence>
<evidence type="ECO:0000256" key="2">
    <source>
        <dbReference type="ARBA" id="ARBA00022630"/>
    </source>
</evidence>
<dbReference type="Pfam" id="PF18158">
    <property type="entry name" value="AidB_N"/>
    <property type="match status" value="1"/>
</dbReference>
<dbReference type="EC" id="1.3.8.4" evidence="8"/>
<dbReference type="Gene3D" id="1.20.140.10">
    <property type="entry name" value="Butyryl-CoA Dehydrogenase, subunit A, domain 3"/>
    <property type="match status" value="1"/>
</dbReference>
<evidence type="ECO:0000313" key="9">
    <source>
        <dbReference type="Proteomes" id="UP000809431"/>
    </source>
</evidence>
<feature type="domain" description="Acyl-CoA dehydrogenase/oxidase C-terminal" evidence="5">
    <location>
        <begin position="275"/>
        <end position="428"/>
    </location>
</feature>
<reference evidence="8 9" key="1">
    <citation type="submission" date="2021-01" db="EMBL/GenBank/DDBJ databases">
        <title>Draft Genome Sequence and Polyhydroxyalkanoate Biosynthetic Potential of Jeongeupia naejangsanensis Type Strain DSM 24253.</title>
        <authorList>
            <person name="Turrini P."/>
            <person name="Artuso I."/>
            <person name="Lugli G.A."/>
            <person name="Frangipani E."/>
            <person name="Ventura M."/>
            <person name="Visca P."/>
        </authorList>
    </citation>
    <scope>NUCLEOTIDE SEQUENCE [LARGE SCALE GENOMIC DNA]</scope>
    <source>
        <strain evidence="8 9">DSM 24253</strain>
    </source>
</reference>
<proteinExistence type="inferred from homology"/>
<organism evidence="8 9">
    <name type="scientific">Jeongeupia naejangsanensis</name>
    <dbReference type="NCBI Taxonomy" id="613195"/>
    <lineage>
        <taxon>Bacteria</taxon>
        <taxon>Pseudomonadati</taxon>
        <taxon>Pseudomonadota</taxon>
        <taxon>Betaproteobacteria</taxon>
        <taxon>Neisseriales</taxon>
        <taxon>Chitinibacteraceae</taxon>
        <taxon>Jeongeupia</taxon>
    </lineage>
</organism>
<dbReference type="Gene3D" id="2.40.110.20">
    <property type="match status" value="1"/>
</dbReference>
<evidence type="ECO:0000256" key="4">
    <source>
        <dbReference type="RuleBase" id="RU362125"/>
    </source>
</evidence>
<keyword evidence="9" id="KW-1185">Reference proteome</keyword>
<dbReference type="GO" id="GO:0008470">
    <property type="term" value="F:3-methylbutanoyl-CoA dehydrogenase activity"/>
    <property type="evidence" value="ECO:0007669"/>
    <property type="project" value="UniProtKB-EC"/>
</dbReference>
<evidence type="ECO:0000259" key="5">
    <source>
        <dbReference type="Pfam" id="PF00441"/>
    </source>
</evidence>
<dbReference type="SUPFAM" id="SSF56645">
    <property type="entry name" value="Acyl-CoA dehydrogenase NM domain-like"/>
    <property type="match status" value="1"/>
</dbReference>
<comment type="similarity">
    <text evidence="1 4">Belongs to the acyl-CoA dehydrogenase family.</text>
</comment>
<dbReference type="Gene3D" id="6.10.250.600">
    <property type="match status" value="1"/>
</dbReference>
<dbReference type="PANTHER" id="PTHR42707:SF3">
    <property type="entry name" value="ACYL-COA DEHYDROGENASE AIDB-RELATED"/>
    <property type="match status" value="1"/>
</dbReference>
<evidence type="ECO:0000256" key="3">
    <source>
        <dbReference type="ARBA" id="ARBA00022827"/>
    </source>
</evidence>
<gene>
    <name evidence="8" type="ORF">JMJ54_00540</name>
</gene>
<dbReference type="SUPFAM" id="SSF47203">
    <property type="entry name" value="Acyl-CoA dehydrogenase C-terminal domain-like"/>
    <property type="match status" value="1"/>
</dbReference>
<dbReference type="InterPro" id="IPR041504">
    <property type="entry name" value="AidB_N"/>
</dbReference>
<comment type="cofactor">
    <cofactor evidence="4">
        <name>FAD</name>
        <dbReference type="ChEBI" id="CHEBI:57692"/>
    </cofactor>
</comment>
<accession>A0ABS2BFB4</accession>
<dbReference type="InterPro" id="IPR006091">
    <property type="entry name" value="Acyl-CoA_Oxase/DH_mid-dom"/>
</dbReference>
<dbReference type="PANTHER" id="PTHR42707">
    <property type="entry name" value="ACYL-COA DEHYDROGENASE"/>
    <property type="match status" value="1"/>
</dbReference>
<feature type="domain" description="Adaptive response protein AidB N-terminal" evidence="7">
    <location>
        <begin position="4"/>
        <end position="158"/>
    </location>
</feature>
<dbReference type="InterPro" id="IPR036250">
    <property type="entry name" value="AcylCo_DH-like_C"/>
</dbReference>
<dbReference type="InterPro" id="IPR009075">
    <property type="entry name" value="AcylCo_DH/oxidase_C"/>
</dbReference>
<keyword evidence="4 8" id="KW-0560">Oxidoreductase</keyword>
<dbReference type="InterPro" id="IPR052904">
    <property type="entry name" value="Acyl-CoA_dehydrogenase-like"/>
</dbReference>
<dbReference type="Pfam" id="PF00441">
    <property type="entry name" value="Acyl-CoA_dh_1"/>
    <property type="match status" value="1"/>
</dbReference>
<evidence type="ECO:0000313" key="8">
    <source>
        <dbReference type="EMBL" id="MBM3114299.1"/>
    </source>
</evidence>
<dbReference type="EMBL" id="JAESND010000001">
    <property type="protein sequence ID" value="MBM3114299.1"/>
    <property type="molecule type" value="Genomic_DNA"/>
</dbReference>